<comment type="caution">
    <text evidence="3">The sequence shown here is derived from an EMBL/GenBank/DDBJ whole genome shotgun (WGS) entry which is preliminary data.</text>
</comment>
<evidence type="ECO:0000313" key="3">
    <source>
        <dbReference type="EMBL" id="CAJ1378644.1"/>
    </source>
</evidence>
<dbReference type="PANTHER" id="PTHR45733">
    <property type="entry name" value="FORMIN-J"/>
    <property type="match status" value="1"/>
</dbReference>
<name>A0AA36MMY9_9DINO</name>
<proteinExistence type="predicted"/>
<dbReference type="InterPro" id="IPR042201">
    <property type="entry name" value="FH2_Formin_sf"/>
</dbReference>
<reference evidence="3" key="1">
    <citation type="submission" date="2023-08" db="EMBL/GenBank/DDBJ databases">
        <authorList>
            <person name="Chen Y."/>
            <person name="Shah S."/>
            <person name="Dougan E. K."/>
            <person name="Thang M."/>
            <person name="Chan C."/>
        </authorList>
    </citation>
    <scope>NUCLEOTIDE SEQUENCE</scope>
</reference>
<accession>A0AA36MMY9</accession>
<evidence type="ECO:0000256" key="1">
    <source>
        <dbReference type="SAM" id="MobiDB-lite"/>
    </source>
</evidence>
<keyword evidence="4" id="KW-1185">Reference proteome</keyword>
<evidence type="ECO:0000313" key="4">
    <source>
        <dbReference type="Proteomes" id="UP001178507"/>
    </source>
</evidence>
<dbReference type="InterPro" id="IPR015425">
    <property type="entry name" value="FH2_Formin"/>
</dbReference>
<organism evidence="3 4">
    <name type="scientific">Effrenium voratum</name>
    <dbReference type="NCBI Taxonomy" id="2562239"/>
    <lineage>
        <taxon>Eukaryota</taxon>
        <taxon>Sar</taxon>
        <taxon>Alveolata</taxon>
        <taxon>Dinophyceae</taxon>
        <taxon>Suessiales</taxon>
        <taxon>Symbiodiniaceae</taxon>
        <taxon>Effrenium</taxon>
    </lineage>
</organism>
<gene>
    <name evidence="3" type="ORF">EVOR1521_LOCUS7134</name>
</gene>
<dbReference type="AlphaFoldDB" id="A0AA36MMY9"/>
<feature type="region of interest" description="Disordered" evidence="1">
    <location>
        <begin position="253"/>
        <end position="287"/>
    </location>
</feature>
<evidence type="ECO:0000259" key="2">
    <source>
        <dbReference type="Pfam" id="PF02181"/>
    </source>
</evidence>
<feature type="compositionally biased region" description="Basic and acidic residues" evidence="1">
    <location>
        <begin position="270"/>
        <end position="280"/>
    </location>
</feature>
<feature type="domain" description="FH2" evidence="2">
    <location>
        <begin position="92"/>
        <end position="249"/>
    </location>
</feature>
<protein>
    <recommendedName>
        <fullName evidence="2">FH2 domain-containing protein</fullName>
    </recommendedName>
</protein>
<dbReference type="Gene3D" id="1.20.58.2220">
    <property type="entry name" value="Formin, FH2 domain"/>
    <property type="match status" value="1"/>
</dbReference>
<dbReference type="Pfam" id="PF02181">
    <property type="entry name" value="FH2"/>
    <property type="match status" value="1"/>
</dbReference>
<dbReference type="EMBL" id="CAUJNA010000557">
    <property type="protein sequence ID" value="CAJ1378644.1"/>
    <property type="molecule type" value="Genomic_DNA"/>
</dbReference>
<sequence length="287" mass="30645">MDPSVGGHRLRRPGQGIFALRNRQDAGRGLQAHWREGYGAGAVLAQELGQVLALSEARPAAGHRLPPVAHPLAETLLGFAGPGLFHPSRGGEQVQGLLQAWPTADDFKAVANYDGPEELRDVELCIKQVAAVPRSEARLKLLRLARSLDSLHHASAELAVLRRACEELLGSRTLRALLDAALVLGNYINGDAGAGFSLDALAPSLMSLKGEKGTTALHCLCANRAQEDPFFCSKLHSELASLKTASQISRGLPDALPQKLRSESATGSKNDGEAKRHVTRSEWPGDT</sequence>
<dbReference type="SUPFAM" id="SSF101447">
    <property type="entry name" value="Formin homology 2 domain (FH2 domain)"/>
    <property type="match status" value="1"/>
</dbReference>
<dbReference type="Proteomes" id="UP001178507">
    <property type="component" value="Unassembled WGS sequence"/>
</dbReference>
<dbReference type="InterPro" id="IPR051144">
    <property type="entry name" value="Formin_homology_domain"/>
</dbReference>